<dbReference type="SUPFAM" id="SSF63380">
    <property type="entry name" value="Riboflavin synthase domain-like"/>
    <property type="match status" value="1"/>
</dbReference>
<dbReference type="EMBL" id="JBIHSF010000008">
    <property type="protein sequence ID" value="MFH0261038.1"/>
    <property type="molecule type" value="Genomic_DNA"/>
</dbReference>
<dbReference type="InterPro" id="IPR039261">
    <property type="entry name" value="FNR_nucleotide-bd"/>
</dbReference>
<dbReference type="Pfam" id="PF08021">
    <property type="entry name" value="FAD_binding_9"/>
    <property type="match status" value="1"/>
</dbReference>
<evidence type="ECO:0000259" key="2">
    <source>
        <dbReference type="PROSITE" id="PS51384"/>
    </source>
</evidence>
<keyword evidence="4" id="KW-1185">Reference proteome</keyword>
<evidence type="ECO:0000313" key="3">
    <source>
        <dbReference type="EMBL" id="MFH0261038.1"/>
    </source>
</evidence>
<dbReference type="RefSeq" id="WP_206360055.1">
    <property type="nucleotide sequence ID" value="NZ_JAPQMW010000034.1"/>
</dbReference>
<name>A0ABW7IHE7_9VIBR</name>
<comment type="similarity">
    <text evidence="1">Belongs to the SIP oxidoreductase family.</text>
</comment>
<feature type="domain" description="FAD-binding FR-type" evidence="2">
    <location>
        <begin position="5"/>
        <end position="124"/>
    </location>
</feature>
<dbReference type="Gene3D" id="3.40.50.80">
    <property type="entry name" value="Nucleotide-binding domain of ferredoxin-NADP reductase (FNR) module"/>
    <property type="match status" value="1"/>
</dbReference>
<dbReference type="Pfam" id="PF04954">
    <property type="entry name" value="SIP"/>
    <property type="match status" value="1"/>
</dbReference>
<dbReference type="InterPro" id="IPR013113">
    <property type="entry name" value="SIP_FAD-bd"/>
</dbReference>
<evidence type="ECO:0000313" key="4">
    <source>
        <dbReference type="Proteomes" id="UP001607125"/>
    </source>
</evidence>
<sequence>MMKKPRPKTLKVTKVHPLSPNMLRISFYSEELKAFPSDSVGGYIKFLFNEHGGTDITGLSEDNRPKLRTYTIRSLNVESGEMDVDFVTHITEDKLCGFGARWANSAKEGDMISIMGPGTLQDVDTSKDWFFFNADMTSLPALAVKLKLLPSDAKGYAVIQLEDSADEQTLEAPEGIRLIWTTDSLSKTSENLDWLTGLPFVWCACEFDEMRALRRYFRNEKEIPRQDIYISSYWKRGVAEDGHKVIKKQDHEEFESN</sequence>
<accession>A0ABW7IHE7</accession>
<dbReference type="Proteomes" id="UP001607125">
    <property type="component" value="Unassembled WGS sequence"/>
</dbReference>
<proteinExistence type="inferred from homology"/>
<dbReference type="Gene3D" id="2.40.30.10">
    <property type="entry name" value="Translation factors"/>
    <property type="match status" value="1"/>
</dbReference>
<gene>
    <name evidence="3" type="ORF">ACGRH2_11580</name>
</gene>
<dbReference type="InterPro" id="IPR039374">
    <property type="entry name" value="SIP_fam"/>
</dbReference>
<dbReference type="PANTHER" id="PTHR30157:SF0">
    <property type="entry name" value="NADPH-DEPENDENT FERRIC-CHELATE REDUCTASE"/>
    <property type="match status" value="1"/>
</dbReference>
<dbReference type="CDD" id="cd06193">
    <property type="entry name" value="siderophore_interacting"/>
    <property type="match status" value="1"/>
</dbReference>
<protein>
    <submittedName>
        <fullName evidence="3">Siderophore-interacting protein</fullName>
    </submittedName>
</protein>
<dbReference type="InterPro" id="IPR017927">
    <property type="entry name" value="FAD-bd_FR_type"/>
</dbReference>
<reference evidence="3 4" key="1">
    <citation type="submission" date="2024-10" db="EMBL/GenBank/DDBJ databases">
        <authorList>
            <person name="Yibar A."/>
            <person name="Saticioglu I.B."/>
            <person name="Duman M."/>
            <person name="Ajmi N."/>
            <person name="Gurler F."/>
            <person name="Ay H."/>
            <person name="Onuk E."/>
            <person name="Guler S."/>
            <person name="Romalde J.L."/>
        </authorList>
    </citation>
    <scope>NUCLEOTIDE SEQUENCE [LARGE SCALE GENOMIC DNA]</scope>
    <source>
        <strain evidence="3 4">1-TCBS-B</strain>
    </source>
</reference>
<comment type="caution">
    <text evidence="3">The sequence shown here is derived from an EMBL/GenBank/DDBJ whole genome shotgun (WGS) entry which is preliminary data.</text>
</comment>
<dbReference type="InterPro" id="IPR007037">
    <property type="entry name" value="SIP_rossman_dom"/>
</dbReference>
<dbReference type="PROSITE" id="PS51384">
    <property type="entry name" value="FAD_FR"/>
    <property type="match status" value="1"/>
</dbReference>
<evidence type="ECO:0000256" key="1">
    <source>
        <dbReference type="ARBA" id="ARBA00035644"/>
    </source>
</evidence>
<dbReference type="InterPro" id="IPR017938">
    <property type="entry name" value="Riboflavin_synthase-like_b-brl"/>
</dbReference>
<organism evidence="3 4">
    <name type="scientific">Vibrio barjaei</name>
    <dbReference type="NCBI Taxonomy" id="1676683"/>
    <lineage>
        <taxon>Bacteria</taxon>
        <taxon>Pseudomonadati</taxon>
        <taxon>Pseudomonadota</taxon>
        <taxon>Gammaproteobacteria</taxon>
        <taxon>Vibrionales</taxon>
        <taxon>Vibrionaceae</taxon>
        <taxon>Vibrio</taxon>
    </lineage>
</organism>
<dbReference type="PANTHER" id="PTHR30157">
    <property type="entry name" value="FERRIC REDUCTASE, NADPH-DEPENDENT"/>
    <property type="match status" value="1"/>
</dbReference>